<accession>A0A0D2S5R8</accession>
<dbReference type="Gramene" id="KJB26625">
    <property type="protein sequence ID" value="KJB26625"/>
    <property type="gene ID" value="B456_004G251900"/>
</dbReference>
<dbReference type="GO" id="GO:0017172">
    <property type="term" value="F:cysteine dioxygenase activity"/>
    <property type="evidence" value="ECO:0007669"/>
    <property type="project" value="UniProtKB-EC"/>
</dbReference>
<protein>
    <recommendedName>
        <fullName evidence="3">cysteine dioxygenase</fullName>
        <ecNumber evidence="3">1.13.11.20</ecNumber>
    </recommendedName>
</protein>
<comment type="similarity">
    <text evidence="2">Belongs to the cysteine dioxygenase family.</text>
</comment>
<name>A0A0D2S5R8_GOSRA</name>
<dbReference type="InterPro" id="IPR011051">
    <property type="entry name" value="RmlC_Cupin_sf"/>
</dbReference>
<dbReference type="eggNOG" id="KOG4281">
    <property type="taxonomic scope" value="Eukaryota"/>
</dbReference>
<dbReference type="Proteomes" id="UP000032304">
    <property type="component" value="Chromosome 4"/>
</dbReference>
<dbReference type="AlphaFoldDB" id="A0A0D2S5R8"/>
<dbReference type="GO" id="GO:0070483">
    <property type="term" value="P:detection of hypoxia"/>
    <property type="evidence" value="ECO:0007669"/>
    <property type="project" value="UniProtKB-ARBA"/>
</dbReference>
<dbReference type="OMA" id="QDSHMER"/>
<dbReference type="EC" id="1.13.11.20" evidence="3"/>
<dbReference type="InterPro" id="IPR012864">
    <property type="entry name" value="PCO/ADO"/>
</dbReference>
<evidence type="ECO:0000256" key="1">
    <source>
        <dbReference type="ARBA" id="ARBA00001954"/>
    </source>
</evidence>
<keyword evidence="9" id="KW-1185">Reference proteome</keyword>
<dbReference type="OrthoDB" id="271433at2759"/>
<keyword evidence="5" id="KW-0560">Oxidoreductase</keyword>
<dbReference type="GO" id="GO:0046872">
    <property type="term" value="F:metal ion binding"/>
    <property type="evidence" value="ECO:0007669"/>
    <property type="project" value="UniProtKB-KW"/>
</dbReference>
<sequence>MKSSFMMVDGGGLMDQRKGIMKIRHVNNKVRYVKRPIKKKKNRSSYRERKDPKVLQKLFDSCKEVFEGPETVPSDSDVNKLCSILDEMKPKHVGLSKNMQFFKSKSVEKGTPSVAYTPIYQCDEFSLCIFFLAANAVIPLHNHPGMTVFSKLLLGDLHIKSYDWVDSMPPPESQPRLARLKVDSVLKAPCKTSVLYPTTGGNIHEFRAVTPCAVLDVLGPPYSKDDRDCSYYKELQHSALSNGESSRVNEGGSDYLRWLKEIEVPQDSHMERIDYWGPQIVD</sequence>
<evidence type="ECO:0000313" key="8">
    <source>
        <dbReference type="EMBL" id="KJB26625.1"/>
    </source>
</evidence>
<organism evidence="8 9">
    <name type="scientific">Gossypium raimondii</name>
    <name type="common">Peruvian cotton</name>
    <name type="synonym">Gossypium klotzschianum subsp. raimondii</name>
    <dbReference type="NCBI Taxonomy" id="29730"/>
    <lineage>
        <taxon>Eukaryota</taxon>
        <taxon>Viridiplantae</taxon>
        <taxon>Streptophyta</taxon>
        <taxon>Embryophyta</taxon>
        <taxon>Tracheophyta</taxon>
        <taxon>Spermatophyta</taxon>
        <taxon>Magnoliopsida</taxon>
        <taxon>eudicotyledons</taxon>
        <taxon>Gunneridae</taxon>
        <taxon>Pentapetalae</taxon>
        <taxon>rosids</taxon>
        <taxon>malvids</taxon>
        <taxon>Malvales</taxon>
        <taxon>Malvaceae</taxon>
        <taxon>Malvoideae</taxon>
        <taxon>Gossypium</taxon>
    </lineage>
</organism>
<comment type="cofactor">
    <cofactor evidence="1">
        <name>Fe(2+)</name>
        <dbReference type="ChEBI" id="CHEBI:29033"/>
    </cofactor>
</comment>
<evidence type="ECO:0000256" key="6">
    <source>
        <dbReference type="ARBA" id="ARBA00023004"/>
    </source>
</evidence>
<evidence type="ECO:0000256" key="3">
    <source>
        <dbReference type="ARBA" id="ARBA00013133"/>
    </source>
</evidence>
<dbReference type="STRING" id="29730.A0A0D2S5R8"/>
<evidence type="ECO:0000313" key="9">
    <source>
        <dbReference type="Proteomes" id="UP000032304"/>
    </source>
</evidence>
<dbReference type="KEGG" id="gra:105792636"/>
<comment type="catalytic activity">
    <reaction evidence="7">
        <text>L-cysteine + O2 = 3-sulfino-L-alanine + H(+)</text>
        <dbReference type="Rhea" id="RHEA:20441"/>
        <dbReference type="ChEBI" id="CHEBI:15378"/>
        <dbReference type="ChEBI" id="CHEBI:15379"/>
        <dbReference type="ChEBI" id="CHEBI:35235"/>
        <dbReference type="ChEBI" id="CHEBI:61085"/>
        <dbReference type="EC" id="1.13.11.20"/>
    </reaction>
    <physiologicalReaction direction="left-to-right" evidence="7">
        <dbReference type="Rhea" id="RHEA:20442"/>
    </physiologicalReaction>
</comment>
<evidence type="ECO:0000256" key="2">
    <source>
        <dbReference type="ARBA" id="ARBA00006622"/>
    </source>
</evidence>
<dbReference type="CDD" id="cd20289">
    <property type="entry name" value="cupin_ADO"/>
    <property type="match status" value="1"/>
</dbReference>
<dbReference type="InterPro" id="IPR014710">
    <property type="entry name" value="RmlC-like_jellyroll"/>
</dbReference>
<reference evidence="8 9" key="1">
    <citation type="journal article" date="2012" name="Nature">
        <title>Repeated polyploidization of Gossypium genomes and the evolution of spinnable cotton fibres.</title>
        <authorList>
            <person name="Paterson A.H."/>
            <person name="Wendel J.F."/>
            <person name="Gundlach H."/>
            <person name="Guo H."/>
            <person name="Jenkins J."/>
            <person name="Jin D."/>
            <person name="Llewellyn D."/>
            <person name="Showmaker K.C."/>
            <person name="Shu S."/>
            <person name="Udall J."/>
            <person name="Yoo M.J."/>
            <person name="Byers R."/>
            <person name="Chen W."/>
            <person name="Doron-Faigenboim A."/>
            <person name="Duke M.V."/>
            <person name="Gong L."/>
            <person name="Grimwood J."/>
            <person name="Grover C."/>
            <person name="Grupp K."/>
            <person name="Hu G."/>
            <person name="Lee T.H."/>
            <person name="Li J."/>
            <person name="Lin L."/>
            <person name="Liu T."/>
            <person name="Marler B.S."/>
            <person name="Page J.T."/>
            <person name="Roberts A.W."/>
            <person name="Romanel E."/>
            <person name="Sanders W.S."/>
            <person name="Szadkowski E."/>
            <person name="Tan X."/>
            <person name="Tang H."/>
            <person name="Xu C."/>
            <person name="Wang J."/>
            <person name="Wang Z."/>
            <person name="Zhang D."/>
            <person name="Zhang L."/>
            <person name="Ashrafi H."/>
            <person name="Bedon F."/>
            <person name="Bowers J.E."/>
            <person name="Brubaker C.L."/>
            <person name="Chee P.W."/>
            <person name="Das S."/>
            <person name="Gingle A.R."/>
            <person name="Haigler C.H."/>
            <person name="Harker D."/>
            <person name="Hoffmann L.V."/>
            <person name="Hovav R."/>
            <person name="Jones D.C."/>
            <person name="Lemke C."/>
            <person name="Mansoor S."/>
            <person name="ur Rahman M."/>
            <person name="Rainville L.N."/>
            <person name="Rambani A."/>
            <person name="Reddy U.K."/>
            <person name="Rong J.K."/>
            <person name="Saranga Y."/>
            <person name="Scheffler B.E."/>
            <person name="Scheffler J.A."/>
            <person name="Stelly D.M."/>
            <person name="Triplett B.A."/>
            <person name="Van Deynze A."/>
            <person name="Vaslin M.F."/>
            <person name="Waghmare V.N."/>
            <person name="Walford S.A."/>
            <person name="Wright R.J."/>
            <person name="Zaki E.A."/>
            <person name="Zhang T."/>
            <person name="Dennis E.S."/>
            <person name="Mayer K.F."/>
            <person name="Peterson D.G."/>
            <person name="Rokhsar D.S."/>
            <person name="Wang X."/>
            <person name="Schmutz J."/>
        </authorList>
    </citation>
    <scope>NUCLEOTIDE SEQUENCE [LARGE SCALE GENOMIC DNA]</scope>
</reference>
<dbReference type="EMBL" id="CM001743">
    <property type="protein sequence ID" value="KJB26625.1"/>
    <property type="molecule type" value="Genomic_DNA"/>
</dbReference>
<proteinExistence type="inferred from homology"/>
<dbReference type="PANTHER" id="PTHR22966:SF63">
    <property type="entry name" value="CYSTEINE DIOXYGENASE"/>
    <property type="match status" value="1"/>
</dbReference>
<dbReference type="PANTHER" id="PTHR22966">
    <property type="entry name" value="2-AMINOETHANETHIOL DIOXYGENASE"/>
    <property type="match status" value="1"/>
</dbReference>
<keyword evidence="4" id="KW-0479">Metal-binding</keyword>
<dbReference type="Gene3D" id="2.60.120.10">
    <property type="entry name" value="Jelly Rolls"/>
    <property type="match status" value="1"/>
</dbReference>
<dbReference type="SUPFAM" id="SSF51182">
    <property type="entry name" value="RmlC-like cupins"/>
    <property type="match status" value="1"/>
</dbReference>
<evidence type="ECO:0000256" key="4">
    <source>
        <dbReference type="ARBA" id="ARBA00022723"/>
    </source>
</evidence>
<dbReference type="Pfam" id="PF07847">
    <property type="entry name" value="PCO_ADO"/>
    <property type="match status" value="1"/>
</dbReference>
<keyword evidence="6" id="KW-0408">Iron</keyword>
<evidence type="ECO:0000256" key="7">
    <source>
        <dbReference type="ARBA" id="ARBA00024284"/>
    </source>
</evidence>
<gene>
    <name evidence="8" type="ORF">B456_004G251900</name>
</gene>
<evidence type="ECO:0000256" key="5">
    <source>
        <dbReference type="ARBA" id="ARBA00023002"/>
    </source>
</evidence>